<comment type="caution">
    <text evidence="1">The sequence shown here is derived from an EMBL/GenBank/DDBJ whole genome shotgun (WGS) entry which is preliminary data.</text>
</comment>
<name>A0A828Z946_9LEPT</name>
<evidence type="ECO:0000313" key="1">
    <source>
        <dbReference type="EMBL" id="EKR65969.1"/>
    </source>
</evidence>
<accession>A0A828Z946</accession>
<dbReference type="EMBL" id="AFLV02000009">
    <property type="protein sequence ID" value="EKR65969.1"/>
    <property type="molecule type" value="Genomic_DNA"/>
</dbReference>
<gene>
    <name evidence="1" type="ORF">LEP1GSC036_0755</name>
</gene>
<dbReference type="AlphaFoldDB" id="A0A828Z946"/>
<organism evidence="1 2">
    <name type="scientific">Leptospira weilii str. 2006001853</name>
    <dbReference type="NCBI Taxonomy" id="1001589"/>
    <lineage>
        <taxon>Bacteria</taxon>
        <taxon>Pseudomonadati</taxon>
        <taxon>Spirochaetota</taxon>
        <taxon>Spirochaetia</taxon>
        <taxon>Leptospirales</taxon>
        <taxon>Leptospiraceae</taxon>
        <taxon>Leptospira</taxon>
    </lineage>
</organism>
<dbReference type="Proteomes" id="UP000001338">
    <property type="component" value="Unassembled WGS sequence"/>
</dbReference>
<evidence type="ECO:0000313" key="2">
    <source>
        <dbReference type="Proteomes" id="UP000001338"/>
    </source>
</evidence>
<proteinExistence type="predicted"/>
<reference evidence="1 2" key="1">
    <citation type="submission" date="2012-10" db="EMBL/GenBank/DDBJ databases">
        <authorList>
            <person name="Harkins D.M."/>
            <person name="Durkin A.S."/>
            <person name="Brinkac L.M."/>
            <person name="Haft D.H."/>
            <person name="Selengut J.D."/>
            <person name="Sanka R."/>
            <person name="DePew J."/>
            <person name="Purushe J."/>
            <person name="Whelen A.C."/>
            <person name="Vinetz J.M."/>
            <person name="Sutton G.G."/>
            <person name="Nierman W.C."/>
            <person name="Fouts D.E."/>
        </authorList>
    </citation>
    <scope>NUCLEOTIDE SEQUENCE [LARGE SCALE GENOMIC DNA]</scope>
    <source>
        <strain evidence="1 2">2006001853</strain>
    </source>
</reference>
<sequence>MRISSRPRTRFFLLKTSFSKNRILRKIAPDEPIEIYGKPFGPLSEILP</sequence>
<protein>
    <submittedName>
        <fullName evidence="1">Uncharacterized protein</fullName>
    </submittedName>
</protein>